<feature type="compositionally biased region" description="Basic and acidic residues" evidence="1">
    <location>
        <begin position="293"/>
        <end position="310"/>
    </location>
</feature>
<sequence length="333" mass="37161">MSTHQIKVSSTVDLVSDSAQRRKRIDSGFFDDLDIIAEAIDKCTDFAAENVDITDRSSPATALGVSFESYTGLYTITTKSRRKITSETQWGPLEDYFPPISCPNTSPATTHDSVEPESCDNITLDGLSGNPAPLQPSVSPQFAQDLPYEYVLTLEDRSKVPLWRRLRDNPELGKDWTTKPLELFLPRVAKNKNTDTGCGIKKGLGTNVKKNKRSRTLSEQNLKPASPPKPKLFAATSITHTTKITIEQSTKQRTSKKPVAQMQKPIQEKVPQNPRDRPETRIKRMVLEKAKNAARKIGEKNVGKCQKGMESKNAGRTAKKNSNVMTVERNTFR</sequence>
<name>A0A9N9BUM3_9GLOM</name>
<evidence type="ECO:0000313" key="2">
    <source>
        <dbReference type="EMBL" id="CAG8580358.1"/>
    </source>
</evidence>
<keyword evidence="3" id="KW-1185">Reference proteome</keyword>
<feature type="compositionally biased region" description="Polar residues" evidence="1">
    <location>
        <begin position="320"/>
        <end position="333"/>
    </location>
</feature>
<feature type="region of interest" description="Disordered" evidence="1">
    <location>
        <begin position="248"/>
        <end position="278"/>
    </location>
</feature>
<dbReference type="EMBL" id="CAJVPI010000891">
    <property type="protein sequence ID" value="CAG8580358.1"/>
    <property type="molecule type" value="Genomic_DNA"/>
</dbReference>
<dbReference type="AlphaFoldDB" id="A0A9N9BUM3"/>
<accession>A0A9N9BUM3</accession>
<comment type="caution">
    <text evidence="2">The sequence shown here is derived from an EMBL/GenBank/DDBJ whole genome shotgun (WGS) entry which is preliminary data.</text>
</comment>
<dbReference type="OrthoDB" id="10347276at2759"/>
<evidence type="ECO:0000313" key="3">
    <source>
        <dbReference type="Proteomes" id="UP000789739"/>
    </source>
</evidence>
<protein>
    <submittedName>
        <fullName evidence="2">8017_t:CDS:1</fullName>
    </submittedName>
</protein>
<feature type="region of interest" description="Disordered" evidence="1">
    <location>
        <begin position="293"/>
        <end position="333"/>
    </location>
</feature>
<gene>
    <name evidence="2" type="ORF">PBRASI_LOCUS6586</name>
</gene>
<feature type="region of interest" description="Disordered" evidence="1">
    <location>
        <begin position="200"/>
        <end position="232"/>
    </location>
</feature>
<evidence type="ECO:0000256" key="1">
    <source>
        <dbReference type="SAM" id="MobiDB-lite"/>
    </source>
</evidence>
<proteinExistence type="predicted"/>
<reference evidence="2" key="1">
    <citation type="submission" date="2021-06" db="EMBL/GenBank/DDBJ databases">
        <authorList>
            <person name="Kallberg Y."/>
            <person name="Tangrot J."/>
            <person name="Rosling A."/>
        </authorList>
    </citation>
    <scope>NUCLEOTIDE SEQUENCE</scope>
    <source>
        <strain evidence="2">BR232B</strain>
    </source>
</reference>
<organism evidence="2 3">
    <name type="scientific">Paraglomus brasilianum</name>
    <dbReference type="NCBI Taxonomy" id="144538"/>
    <lineage>
        <taxon>Eukaryota</taxon>
        <taxon>Fungi</taxon>
        <taxon>Fungi incertae sedis</taxon>
        <taxon>Mucoromycota</taxon>
        <taxon>Glomeromycotina</taxon>
        <taxon>Glomeromycetes</taxon>
        <taxon>Paraglomerales</taxon>
        <taxon>Paraglomeraceae</taxon>
        <taxon>Paraglomus</taxon>
    </lineage>
</organism>
<dbReference type="Proteomes" id="UP000789739">
    <property type="component" value="Unassembled WGS sequence"/>
</dbReference>